<keyword evidence="2" id="KW-0805">Transcription regulation</keyword>
<feature type="domain" description="WRKY" evidence="6">
    <location>
        <begin position="101"/>
        <end position="152"/>
    </location>
</feature>
<comment type="subcellular location">
    <subcellularLocation>
        <location evidence="1">Nucleus</location>
    </subcellularLocation>
</comment>
<dbReference type="Pfam" id="PF03106">
    <property type="entry name" value="WRKY"/>
    <property type="match status" value="1"/>
</dbReference>
<dbReference type="InterPro" id="IPR003657">
    <property type="entry name" value="WRKY_dom"/>
</dbReference>
<evidence type="ECO:0000313" key="7">
    <source>
        <dbReference type="EMBL" id="GFB16411.1"/>
    </source>
</evidence>
<evidence type="ECO:0000259" key="6">
    <source>
        <dbReference type="PROSITE" id="PS50811"/>
    </source>
</evidence>
<proteinExistence type="predicted"/>
<dbReference type="EMBL" id="BKCJ010565942">
    <property type="protein sequence ID" value="GFB16411.1"/>
    <property type="molecule type" value="Genomic_DNA"/>
</dbReference>
<organism evidence="7">
    <name type="scientific">Tanacetum cinerariifolium</name>
    <name type="common">Dalmatian daisy</name>
    <name type="synonym">Chrysanthemum cinerariifolium</name>
    <dbReference type="NCBI Taxonomy" id="118510"/>
    <lineage>
        <taxon>Eukaryota</taxon>
        <taxon>Viridiplantae</taxon>
        <taxon>Streptophyta</taxon>
        <taxon>Embryophyta</taxon>
        <taxon>Tracheophyta</taxon>
        <taxon>Spermatophyta</taxon>
        <taxon>Magnoliopsida</taxon>
        <taxon>eudicotyledons</taxon>
        <taxon>Gunneridae</taxon>
        <taxon>Pentapetalae</taxon>
        <taxon>asterids</taxon>
        <taxon>campanulids</taxon>
        <taxon>Asterales</taxon>
        <taxon>Asteraceae</taxon>
        <taxon>Asteroideae</taxon>
        <taxon>Anthemideae</taxon>
        <taxon>Anthemidinae</taxon>
        <taxon>Tanacetum</taxon>
    </lineage>
</organism>
<dbReference type="PROSITE" id="PS50811">
    <property type="entry name" value="WRKY"/>
    <property type="match status" value="1"/>
</dbReference>
<name>A0A699L490_TANCI</name>
<reference evidence="7" key="1">
    <citation type="journal article" date="2019" name="Sci. Rep.">
        <title>Draft genome of Tanacetum cinerariifolium, the natural source of mosquito coil.</title>
        <authorList>
            <person name="Yamashiro T."/>
            <person name="Shiraishi A."/>
            <person name="Satake H."/>
            <person name="Nakayama K."/>
        </authorList>
    </citation>
    <scope>NUCLEOTIDE SEQUENCE</scope>
</reference>
<protein>
    <recommendedName>
        <fullName evidence="6">WRKY domain-containing protein</fullName>
    </recommendedName>
</protein>
<dbReference type="AlphaFoldDB" id="A0A699L490"/>
<evidence type="ECO:0000256" key="4">
    <source>
        <dbReference type="ARBA" id="ARBA00023163"/>
    </source>
</evidence>
<evidence type="ECO:0000256" key="5">
    <source>
        <dbReference type="ARBA" id="ARBA00023242"/>
    </source>
</evidence>
<dbReference type="GO" id="GO:0005634">
    <property type="term" value="C:nucleus"/>
    <property type="evidence" value="ECO:0007669"/>
    <property type="project" value="UniProtKB-SubCell"/>
</dbReference>
<keyword evidence="3" id="KW-0238">DNA-binding</keyword>
<gene>
    <name evidence="7" type="ORF">Tci_688382</name>
</gene>
<comment type="caution">
    <text evidence="7">The sequence shown here is derived from an EMBL/GenBank/DDBJ whole genome shotgun (WGS) entry which is preliminary data.</text>
</comment>
<sequence length="237" mass="27495">MDYDRETIVQIHKFKRVTQEVINRIMQNTLPKPDLIGELGKIKEVIEELETKLKVPEHPVNLRVPEQRWKVRHNKPVDGKFETKLKIPEQRWKVRHNKPVDGYSWVRYSQHTYRDKSKQVVYYKCKDHKVCQAKARVIEPPNSQAYVIYTFEHSCGGGHGDHDEGDGQGVPDEGAGQGVLGEGIIAVRKVVELELEHCGSYVLMSNVYGAMGWYEEEYLKKTLGCSWIEFRYGVHVF</sequence>
<keyword evidence="4" id="KW-0804">Transcription</keyword>
<evidence type="ECO:0000256" key="1">
    <source>
        <dbReference type="ARBA" id="ARBA00004123"/>
    </source>
</evidence>
<keyword evidence="5" id="KW-0539">Nucleus</keyword>
<dbReference type="SUPFAM" id="SSF118290">
    <property type="entry name" value="WRKY DNA-binding domain"/>
    <property type="match status" value="1"/>
</dbReference>
<dbReference type="Gene3D" id="2.20.25.80">
    <property type="entry name" value="WRKY domain"/>
    <property type="match status" value="1"/>
</dbReference>
<accession>A0A699L490</accession>
<evidence type="ECO:0000256" key="3">
    <source>
        <dbReference type="ARBA" id="ARBA00023125"/>
    </source>
</evidence>
<dbReference type="InterPro" id="IPR036576">
    <property type="entry name" value="WRKY_dom_sf"/>
</dbReference>
<dbReference type="GO" id="GO:0003700">
    <property type="term" value="F:DNA-binding transcription factor activity"/>
    <property type="evidence" value="ECO:0007669"/>
    <property type="project" value="InterPro"/>
</dbReference>
<dbReference type="GO" id="GO:0043565">
    <property type="term" value="F:sequence-specific DNA binding"/>
    <property type="evidence" value="ECO:0007669"/>
    <property type="project" value="InterPro"/>
</dbReference>
<evidence type="ECO:0000256" key="2">
    <source>
        <dbReference type="ARBA" id="ARBA00023015"/>
    </source>
</evidence>